<feature type="coiled-coil region" evidence="1">
    <location>
        <begin position="196"/>
        <end position="230"/>
    </location>
</feature>
<dbReference type="RefSeq" id="WP_025344937.1">
    <property type="nucleotide sequence ID" value="NZ_CP007201.1"/>
</dbReference>
<accession>A0AA86ALY2</accession>
<dbReference type="EMBL" id="CP007201">
    <property type="protein sequence ID" value="AHJ13066.1"/>
    <property type="molecule type" value="Genomic_DNA"/>
</dbReference>
<evidence type="ECO:0000256" key="1">
    <source>
        <dbReference type="SAM" id="Coils"/>
    </source>
</evidence>
<proteinExistence type="predicted"/>
<name>A0AA86ALY2_SULMK</name>
<dbReference type="Proteomes" id="UP000019322">
    <property type="component" value="Chromosome"/>
</dbReference>
<dbReference type="AlphaFoldDB" id="A0AA86ALY2"/>
<reference evidence="2 3" key="1">
    <citation type="journal article" date="2014" name="Environ. Microbiol.">
        <title>Insights into organohalide respiration and the versatile catabolism of Sulfurospirillum multivorans gained from comparative genomics and physiological studies.</title>
        <authorList>
            <person name="Goris T."/>
            <person name="Schubert T."/>
            <person name="Gadkari J."/>
            <person name="Wubet T."/>
            <person name="Tarkka M."/>
            <person name="Buscot F."/>
            <person name="Adrian L."/>
            <person name="Diekert G."/>
        </authorList>
    </citation>
    <scope>NUCLEOTIDE SEQUENCE [LARGE SCALE GENOMIC DNA]</scope>
    <source>
        <strain evidence="3">DM 12446 / JCM 15788 / NBRC 109480</strain>
    </source>
</reference>
<dbReference type="KEGG" id="smul:SMUL_1811"/>
<evidence type="ECO:0000313" key="2">
    <source>
        <dbReference type="EMBL" id="AHJ13066.1"/>
    </source>
</evidence>
<organism evidence="2 3">
    <name type="scientific">Sulfurospirillum multivorans (strain DM 12446 / JCM 15788 / NBRC 109480)</name>
    <dbReference type="NCBI Taxonomy" id="1150621"/>
    <lineage>
        <taxon>Bacteria</taxon>
        <taxon>Pseudomonadati</taxon>
        <taxon>Campylobacterota</taxon>
        <taxon>Epsilonproteobacteria</taxon>
        <taxon>Campylobacterales</taxon>
        <taxon>Sulfurospirillaceae</taxon>
        <taxon>Sulfurospirillum</taxon>
    </lineage>
</organism>
<sequence>MDAKNFLKVKNFKIKEGSYTFEDVEFMSATEKKKIYKGFVSFLNNHFKHTNFIKGIYQHCHLHCGFIAHYNINGFYGEYFSTAATFQKIAFGVEKNPSEYDGYYVGSNPFTGVDSLSAKHAFYGIYEELTTCENGLGDFYSAFSDHGGYFGADMSGDHGDLNIAIRDAFRAYLKEWEILIAQAVSDFEAFSKDEVAKKLQQQRDEALAQAKALQNEALALEAQLVEKQQSPKQQYTQSTLFDFLNEVA</sequence>
<gene>
    <name evidence="2" type="ORF">SMUL_1811</name>
</gene>
<protein>
    <submittedName>
        <fullName evidence="2">Uncharacterized protein</fullName>
    </submittedName>
</protein>
<evidence type="ECO:0000313" key="3">
    <source>
        <dbReference type="Proteomes" id="UP000019322"/>
    </source>
</evidence>
<keyword evidence="1" id="KW-0175">Coiled coil</keyword>